<dbReference type="PROSITE" id="PS50011">
    <property type="entry name" value="PROTEIN_KINASE_DOM"/>
    <property type="match status" value="2"/>
</dbReference>
<protein>
    <recommendedName>
        <fullName evidence="7">Protein kinase domain-containing protein</fullName>
    </recommendedName>
</protein>
<evidence type="ECO:0000256" key="2">
    <source>
        <dbReference type="ARBA" id="ARBA00022741"/>
    </source>
</evidence>
<evidence type="ECO:0000313" key="8">
    <source>
        <dbReference type="EMBL" id="VIP04333.1"/>
    </source>
</evidence>
<dbReference type="PANTHER" id="PTHR43289:SF6">
    <property type="entry name" value="SERINE_THREONINE-PROTEIN KINASE NEKL-3"/>
    <property type="match status" value="1"/>
</dbReference>
<feature type="region of interest" description="Disordered" evidence="6">
    <location>
        <begin position="831"/>
        <end position="874"/>
    </location>
</feature>
<dbReference type="GO" id="GO:0005524">
    <property type="term" value="F:ATP binding"/>
    <property type="evidence" value="ECO:0007669"/>
    <property type="project" value="UniProtKB-UniRule"/>
</dbReference>
<dbReference type="InterPro" id="IPR011009">
    <property type="entry name" value="Kinase-like_dom_sf"/>
</dbReference>
<keyword evidence="3 8" id="KW-0418">Kinase</keyword>
<dbReference type="Gene3D" id="1.10.510.10">
    <property type="entry name" value="Transferase(Phosphotransferase) domain 1"/>
    <property type="match status" value="2"/>
</dbReference>
<proteinExistence type="predicted"/>
<dbReference type="PROSITE" id="PS00108">
    <property type="entry name" value="PROTEIN_KINASE_ST"/>
    <property type="match status" value="1"/>
</dbReference>
<dbReference type="PANTHER" id="PTHR43289">
    <property type="entry name" value="MITOGEN-ACTIVATED PROTEIN KINASE KINASE KINASE 20-RELATED"/>
    <property type="match status" value="1"/>
</dbReference>
<accession>A0A6C2YT74</accession>
<gene>
    <name evidence="8" type="ORF">GMBLW1_48600</name>
</gene>
<dbReference type="CDD" id="cd14014">
    <property type="entry name" value="STKc_PknB_like"/>
    <property type="match status" value="1"/>
</dbReference>
<dbReference type="InterPro" id="IPR000719">
    <property type="entry name" value="Prot_kinase_dom"/>
</dbReference>
<feature type="region of interest" description="Disordered" evidence="6">
    <location>
        <begin position="1"/>
        <end position="21"/>
    </location>
</feature>
<dbReference type="SUPFAM" id="SSF56112">
    <property type="entry name" value="Protein kinase-like (PK-like)"/>
    <property type="match status" value="2"/>
</dbReference>
<dbReference type="Gene3D" id="3.30.200.20">
    <property type="entry name" value="Phosphorylase Kinase, domain 1"/>
    <property type="match status" value="2"/>
</dbReference>
<evidence type="ECO:0000256" key="4">
    <source>
        <dbReference type="ARBA" id="ARBA00022840"/>
    </source>
</evidence>
<keyword evidence="1" id="KW-0808">Transferase</keyword>
<evidence type="ECO:0000259" key="7">
    <source>
        <dbReference type="PROSITE" id="PS50011"/>
    </source>
</evidence>
<dbReference type="KEGG" id="tim:GMBLW1_48600"/>
<sequence>MSVPPTYPTPGARRPSGDDRILNPIDQLAMQVWREELRYGIPRLKAVENWWHADGEPHESLVDFLIRQGILTPNAPDLLDAASIGEVDPPLSPLILTSTGKSKLDALPLDAPPKPPSSSQATPTNYQTMIPTVVTRMDTVIQPALAMEPPASPVARSSSDSGVGRAATAQRQQGRDGRSAMSGDSGVTSQDKTRSDSPPPIESLVGQVLNQTYRLTRLVGIGPRGAVFEAEDLLLDRMVAVKVLNPEIARLGAGWVQRFCREAGISARLETAAAISVYAIAQDPSAVFCAMPLVRPGSLEDRIRNHGPLPAAEATRIVLEVAQLLALAHDRQIVHANLKPSNLLLDAQGKVVLVDFRFPLPDQDPVAAVALTAEHLRDDMELLIATYHYLLGGQAPLTDLTTSCGVALGIPADDPNAKRPKLPADARRLIHRVLRRDRSVVSMAHLVQELQILLEEMLESDPNAAKTLGSVALPTMNASRSGILRSGSTASSQPMMPMSTGSSPPRERGNPYGTVARAPEPPRIPGLIETGQLLGKCLLTEKIGQGGTGIVFRAVHQSLNISVAVKVLSSAMDHTEQTQIRQFRSEARLLAQLNHPHIVRVWDFEETPACTFLVLEYVEGLSLAELIQQSGRLRLDRAVETILQIVDGLSAALRMGIVHRDIKPANILLTRDGVAKLADLGLAVLVSEGDSDQGVVSNSGDRMAGTIAYMAPEQAVSGSQIDHRADIYALGCTFYHVLTGVLPFEGRSRIEVLYKHSRETARPAHELVSELRPEVSAVLSRMMAKDPKDRYQSYTELRLALQALQMLPGWIEERAVPTGLTESISQAGTQAIAAEEVQSPAPPASPRTVADPLLRGAGRSTRSDAPSDAGELES</sequence>
<dbReference type="InParanoid" id="A0A6C2YT74"/>
<dbReference type="InterPro" id="IPR008271">
    <property type="entry name" value="Ser/Thr_kinase_AS"/>
</dbReference>
<evidence type="ECO:0000256" key="1">
    <source>
        <dbReference type="ARBA" id="ARBA00022679"/>
    </source>
</evidence>
<dbReference type="AlphaFoldDB" id="A0A6C2YT74"/>
<keyword evidence="2 5" id="KW-0547">Nucleotide-binding</keyword>
<feature type="region of interest" description="Disordered" evidence="6">
    <location>
        <begin position="485"/>
        <end position="510"/>
    </location>
</feature>
<reference evidence="8" key="1">
    <citation type="submission" date="2019-04" db="EMBL/GenBank/DDBJ databases">
        <authorList>
            <consortium name="Science for Life Laboratories"/>
        </authorList>
    </citation>
    <scope>NUCLEOTIDE SEQUENCE</scope>
    <source>
        <strain evidence="8">MBLW1</strain>
    </source>
</reference>
<dbReference type="Proteomes" id="UP000464378">
    <property type="component" value="Chromosome"/>
</dbReference>
<dbReference type="SMART" id="SM00220">
    <property type="entry name" value="S_TKc"/>
    <property type="match status" value="2"/>
</dbReference>
<evidence type="ECO:0000313" key="9">
    <source>
        <dbReference type="Proteomes" id="UP000464378"/>
    </source>
</evidence>
<keyword evidence="8" id="KW-0723">Serine/threonine-protein kinase</keyword>
<feature type="region of interest" description="Disordered" evidence="6">
    <location>
        <begin position="105"/>
        <end position="126"/>
    </location>
</feature>
<dbReference type="EMBL" id="LR586016">
    <property type="protein sequence ID" value="VIP04333.1"/>
    <property type="molecule type" value="Genomic_DNA"/>
</dbReference>
<dbReference type="Pfam" id="PF00069">
    <property type="entry name" value="Pkinase"/>
    <property type="match status" value="2"/>
</dbReference>
<feature type="compositionally biased region" description="Low complexity" evidence="6">
    <location>
        <begin position="491"/>
        <end position="504"/>
    </location>
</feature>
<dbReference type="GO" id="GO:0004674">
    <property type="term" value="F:protein serine/threonine kinase activity"/>
    <property type="evidence" value="ECO:0007669"/>
    <property type="project" value="UniProtKB-KW"/>
</dbReference>
<dbReference type="RefSeq" id="WP_162659431.1">
    <property type="nucleotide sequence ID" value="NZ_LR593887.1"/>
</dbReference>
<evidence type="ECO:0000256" key="3">
    <source>
        <dbReference type="ARBA" id="ARBA00022777"/>
    </source>
</evidence>
<feature type="domain" description="Protein kinase" evidence="7">
    <location>
        <begin position="537"/>
        <end position="804"/>
    </location>
</feature>
<dbReference type="InterPro" id="IPR017441">
    <property type="entry name" value="Protein_kinase_ATP_BS"/>
</dbReference>
<feature type="domain" description="Protein kinase" evidence="7">
    <location>
        <begin position="213"/>
        <end position="476"/>
    </location>
</feature>
<name>A0A6C2YT74_9BACT</name>
<keyword evidence="9" id="KW-1185">Reference proteome</keyword>
<dbReference type="EMBL" id="LR593887">
    <property type="protein sequence ID" value="VTS06028.1"/>
    <property type="molecule type" value="Genomic_DNA"/>
</dbReference>
<keyword evidence="4 5" id="KW-0067">ATP-binding</keyword>
<evidence type="ECO:0000256" key="6">
    <source>
        <dbReference type="SAM" id="MobiDB-lite"/>
    </source>
</evidence>
<feature type="binding site" evidence="5">
    <location>
        <position position="566"/>
    </location>
    <ligand>
        <name>ATP</name>
        <dbReference type="ChEBI" id="CHEBI:30616"/>
    </ligand>
</feature>
<feature type="region of interest" description="Disordered" evidence="6">
    <location>
        <begin position="146"/>
        <end position="205"/>
    </location>
</feature>
<dbReference type="PROSITE" id="PS00107">
    <property type="entry name" value="PROTEIN_KINASE_ATP"/>
    <property type="match status" value="1"/>
</dbReference>
<evidence type="ECO:0000256" key="5">
    <source>
        <dbReference type="PROSITE-ProRule" id="PRU10141"/>
    </source>
</evidence>
<organism evidence="8">
    <name type="scientific">Tuwongella immobilis</name>
    <dbReference type="NCBI Taxonomy" id="692036"/>
    <lineage>
        <taxon>Bacteria</taxon>
        <taxon>Pseudomonadati</taxon>
        <taxon>Planctomycetota</taxon>
        <taxon>Planctomycetia</taxon>
        <taxon>Gemmatales</taxon>
        <taxon>Gemmataceae</taxon>
        <taxon>Tuwongella</taxon>
    </lineage>
</organism>